<feature type="transmembrane region" description="Helical" evidence="1">
    <location>
        <begin position="118"/>
        <end position="142"/>
    </location>
</feature>
<feature type="transmembrane region" description="Helical" evidence="1">
    <location>
        <begin position="177"/>
        <end position="195"/>
    </location>
</feature>
<keyword evidence="1" id="KW-1133">Transmembrane helix</keyword>
<dbReference type="OrthoDB" id="302705at2759"/>
<proteinExistence type="predicted"/>
<feature type="transmembrane region" description="Helical" evidence="1">
    <location>
        <begin position="69"/>
        <end position="91"/>
    </location>
</feature>
<gene>
    <name evidence="2" type="ORF">TRFO_32920</name>
</gene>
<feature type="transmembrane region" description="Helical" evidence="1">
    <location>
        <begin position="154"/>
        <end position="171"/>
    </location>
</feature>
<dbReference type="RefSeq" id="XP_068353553.1">
    <property type="nucleotide sequence ID" value="XM_068508767.1"/>
</dbReference>
<sequence length="281" mass="31993">MPHKSEYYNAIGDQWHSRCWLLHSPTWLVDLGKTFGRFIDILYLGDFLQFVIFVVNFCNFTHQSEIESVLYHAHNLFLVPLGTILGLYLIFKQPRPGKSRKTGKQIGALYGMPSGDSFASASFGASFMKICFPLGLFLAISIPFSRIVRGYHTIPQAAVGSTLGIFYTIGINSLGNSFYFVNWVLAAVLPFLVVFDPQCAVQTKGDIYNFHSWLFSNSVFCFYDYFVCSPESIRPFPEIDKHSRVLIGYLVVVVGKILEYYVQYKALSFYISNPFVCFRSK</sequence>
<name>A0A1J4JMR9_9EUKA</name>
<evidence type="ECO:0000313" key="3">
    <source>
        <dbReference type="Proteomes" id="UP000179807"/>
    </source>
</evidence>
<dbReference type="GeneID" id="94843471"/>
<keyword evidence="1" id="KW-0472">Membrane</keyword>
<dbReference type="Proteomes" id="UP000179807">
    <property type="component" value="Unassembled WGS sequence"/>
</dbReference>
<dbReference type="VEuPathDB" id="TrichDB:TRFO_32920"/>
<feature type="transmembrane region" description="Helical" evidence="1">
    <location>
        <begin position="35"/>
        <end position="57"/>
    </location>
</feature>
<evidence type="ECO:0000313" key="2">
    <source>
        <dbReference type="EMBL" id="OHT00417.1"/>
    </source>
</evidence>
<reference evidence="2" key="1">
    <citation type="submission" date="2016-10" db="EMBL/GenBank/DDBJ databases">
        <authorList>
            <person name="Benchimol M."/>
            <person name="Almeida L.G."/>
            <person name="Vasconcelos A.T."/>
            <person name="Perreira-Neves A."/>
            <person name="Rosa I.A."/>
            <person name="Tasca T."/>
            <person name="Bogo M.R."/>
            <person name="de Souza W."/>
        </authorList>
    </citation>
    <scope>NUCLEOTIDE SEQUENCE [LARGE SCALE GENOMIC DNA]</scope>
    <source>
        <strain evidence="2">K</strain>
    </source>
</reference>
<comment type="caution">
    <text evidence="2">The sequence shown here is derived from an EMBL/GenBank/DDBJ whole genome shotgun (WGS) entry which is preliminary data.</text>
</comment>
<organism evidence="2 3">
    <name type="scientific">Tritrichomonas foetus</name>
    <dbReference type="NCBI Taxonomy" id="1144522"/>
    <lineage>
        <taxon>Eukaryota</taxon>
        <taxon>Metamonada</taxon>
        <taxon>Parabasalia</taxon>
        <taxon>Tritrichomonadida</taxon>
        <taxon>Tritrichomonadidae</taxon>
        <taxon>Tritrichomonas</taxon>
    </lineage>
</organism>
<protein>
    <submittedName>
        <fullName evidence="2">PAP2 superfamily protein</fullName>
    </submittedName>
</protein>
<accession>A0A1J4JMR9</accession>
<keyword evidence="1" id="KW-0812">Transmembrane</keyword>
<dbReference type="EMBL" id="MLAK01000956">
    <property type="protein sequence ID" value="OHT00417.1"/>
    <property type="molecule type" value="Genomic_DNA"/>
</dbReference>
<dbReference type="AlphaFoldDB" id="A0A1J4JMR9"/>
<evidence type="ECO:0000256" key="1">
    <source>
        <dbReference type="SAM" id="Phobius"/>
    </source>
</evidence>
<keyword evidence="3" id="KW-1185">Reference proteome</keyword>